<reference evidence="2" key="1">
    <citation type="journal article" date="2024" name="Proc. Natl. Acad. Sci. U.S.A.">
        <title>Extraordinary preservation of gene collinearity over three hundred million years revealed in homosporous lycophytes.</title>
        <authorList>
            <person name="Li C."/>
            <person name="Wickell D."/>
            <person name="Kuo L.Y."/>
            <person name="Chen X."/>
            <person name="Nie B."/>
            <person name="Liao X."/>
            <person name="Peng D."/>
            <person name="Ji J."/>
            <person name="Jenkins J."/>
            <person name="Williams M."/>
            <person name="Shu S."/>
            <person name="Plott C."/>
            <person name="Barry K."/>
            <person name="Rajasekar S."/>
            <person name="Grimwood J."/>
            <person name="Han X."/>
            <person name="Sun S."/>
            <person name="Hou Z."/>
            <person name="He W."/>
            <person name="Dai G."/>
            <person name="Sun C."/>
            <person name="Schmutz J."/>
            <person name="Leebens-Mack J.H."/>
            <person name="Li F.W."/>
            <person name="Wang L."/>
        </authorList>
    </citation>
    <scope>NUCLEOTIDE SEQUENCE [LARGE SCALE GENOMIC DNA]</scope>
    <source>
        <strain evidence="2">cv. PW_Plant_1</strain>
    </source>
</reference>
<evidence type="ECO:0000313" key="1">
    <source>
        <dbReference type="EMBL" id="KAJ7540107.1"/>
    </source>
</evidence>
<comment type="caution">
    <text evidence="1">The sequence shown here is derived from an EMBL/GenBank/DDBJ whole genome shotgun (WGS) entry which is preliminary data.</text>
</comment>
<dbReference type="EMBL" id="CM055101">
    <property type="protein sequence ID" value="KAJ7540107.1"/>
    <property type="molecule type" value="Genomic_DNA"/>
</dbReference>
<gene>
    <name evidence="1" type="ORF">O6H91_10G001700</name>
</gene>
<evidence type="ECO:0000313" key="2">
    <source>
        <dbReference type="Proteomes" id="UP001162992"/>
    </source>
</evidence>
<protein>
    <submittedName>
        <fullName evidence="1">Uncharacterized protein</fullName>
    </submittedName>
</protein>
<proteinExistence type="predicted"/>
<name>A0ACC2CEN3_DIPCM</name>
<dbReference type="Proteomes" id="UP001162992">
    <property type="component" value="Chromosome 10"/>
</dbReference>
<organism evidence="1 2">
    <name type="scientific">Diphasiastrum complanatum</name>
    <name type="common">Issler's clubmoss</name>
    <name type="synonym">Lycopodium complanatum</name>
    <dbReference type="NCBI Taxonomy" id="34168"/>
    <lineage>
        <taxon>Eukaryota</taxon>
        <taxon>Viridiplantae</taxon>
        <taxon>Streptophyta</taxon>
        <taxon>Embryophyta</taxon>
        <taxon>Tracheophyta</taxon>
        <taxon>Lycopodiopsida</taxon>
        <taxon>Lycopodiales</taxon>
        <taxon>Lycopodiaceae</taxon>
        <taxon>Lycopodioideae</taxon>
        <taxon>Diphasiastrum</taxon>
    </lineage>
</organism>
<keyword evidence="2" id="KW-1185">Reference proteome</keyword>
<accession>A0ACC2CEN3</accession>
<sequence length="159" mass="18068">MMKTKGMQDLHSQQEVESKIASLSKEVAKTRTWASVLKQDGNSSNQVQPSLMNSSFENVFTEHERRAKKALNIRVRGIPNGNKALDEAKDVLVSKLAHTIEGFDTAWRSKFDDKVLFLKFRSIKPRYAALRLRAKLKGTFIFMDEDLTHTMASEEIGHS</sequence>